<proteinExistence type="predicted"/>
<dbReference type="EMBL" id="MNAD01001364">
    <property type="protein sequence ID" value="OJT05969.1"/>
    <property type="molecule type" value="Genomic_DNA"/>
</dbReference>
<protein>
    <submittedName>
        <fullName evidence="1">Uncharacterized protein</fullName>
    </submittedName>
</protein>
<dbReference type="STRING" id="154538.A0A1M2VEC6"/>
<keyword evidence="2" id="KW-1185">Reference proteome</keyword>
<dbReference type="OrthoDB" id="2750681at2759"/>
<dbReference type="Proteomes" id="UP000184267">
    <property type="component" value="Unassembled WGS sequence"/>
</dbReference>
<accession>A0A1M2VEC6</accession>
<dbReference type="AlphaFoldDB" id="A0A1M2VEC6"/>
<organism evidence="1 2">
    <name type="scientific">Trametes pubescens</name>
    <name type="common">White-rot fungus</name>
    <dbReference type="NCBI Taxonomy" id="154538"/>
    <lineage>
        <taxon>Eukaryota</taxon>
        <taxon>Fungi</taxon>
        <taxon>Dikarya</taxon>
        <taxon>Basidiomycota</taxon>
        <taxon>Agaricomycotina</taxon>
        <taxon>Agaricomycetes</taxon>
        <taxon>Polyporales</taxon>
        <taxon>Polyporaceae</taxon>
        <taxon>Trametes</taxon>
    </lineage>
</organism>
<evidence type="ECO:0000313" key="2">
    <source>
        <dbReference type="Proteomes" id="UP000184267"/>
    </source>
</evidence>
<gene>
    <name evidence="1" type="ORF">TRAPUB_3156</name>
</gene>
<comment type="caution">
    <text evidence="1">The sequence shown here is derived from an EMBL/GenBank/DDBJ whole genome shotgun (WGS) entry which is preliminary data.</text>
</comment>
<name>A0A1M2VEC6_TRAPU</name>
<sequence length="266" mass="30509">MRRLLRAIYDGRGYVPLPSPPTSTASSFKFTPRYLRDMSPYVPFALISALMRLGHKYKLKDIVDDAAQHLEDYFTTDFGTWLQYCNGDTGTTFDFSDDEGADIFEAVNLARLTHKFSILPLALYKCCQYDLAEFVFGIEREASGDVVYLGQDDVERCVRARERLLRESCQMAQTIGSATSSPHCEAPHVCPRQLESLHKTSTSMLAGLINTDALSGFREQLGMVTGFVQWMELCYECWEGLAFQHELKQRETWGSSWIYWIWRTRI</sequence>
<reference evidence="1 2" key="1">
    <citation type="submission" date="2016-10" db="EMBL/GenBank/DDBJ databases">
        <title>Genome sequence of the basidiomycete white-rot fungus Trametes pubescens.</title>
        <authorList>
            <person name="Makela M.R."/>
            <person name="Granchi Z."/>
            <person name="Peng M."/>
            <person name="De Vries R.P."/>
            <person name="Grigoriev I."/>
            <person name="Riley R."/>
            <person name="Hilden K."/>
        </authorList>
    </citation>
    <scope>NUCLEOTIDE SEQUENCE [LARGE SCALE GENOMIC DNA]</scope>
    <source>
        <strain evidence="1 2">FBCC735</strain>
    </source>
</reference>
<evidence type="ECO:0000313" key="1">
    <source>
        <dbReference type="EMBL" id="OJT05969.1"/>
    </source>
</evidence>